<dbReference type="AlphaFoldDB" id="A0A0C2RH85"/>
<dbReference type="SUPFAM" id="SSF54001">
    <property type="entry name" value="Cysteine proteinases"/>
    <property type="match status" value="1"/>
</dbReference>
<dbReference type="InterPro" id="IPR051202">
    <property type="entry name" value="Peptidase_C40"/>
</dbReference>
<name>A0A0C2RH85_9BACL</name>
<dbReference type="Pfam" id="PF18348">
    <property type="entry name" value="SH3_16"/>
    <property type="match status" value="1"/>
</dbReference>
<keyword evidence="4" id="KW-0788">Thiol protease</keyword>
<dbReference type="InterPro" id="IPR038765">
    <property type="entry name" value="Papain-like_cys_pep_sf"/>
</dbReference>
<dbReference type="Pfam" id="PF23795">
    <property type="entry name" value="SH3_YKFC_2nd"/>
    <property type="match status" value="1"/>
</dbReference>
<proteinExistence type="inferred from homology"/>
<keyword evidence="2" id="KW-0645">Protease</keyword>
<dbReference type="PATRIC" id="fig|889306.3.peg.974"/>
<evidence type="ECO:0000259" key="5">
    <source>
        <dbReference type="PROSITE" id="PS51935"/>
    </source>
</evidence>
<protein>
    <submittedName>
        <fullName evidence="6">Peptidase</fullName>
    </submittedName>
</protein>
<comment type="caution">
    <text evidence="6">The sequence shown here is derived from an EMBL/GenBank/DDBJ whole genome shotgun (WGS) entry which is preliminary data.</text>
</comment>
<evidence type="ECO:0000313" key="6">
    <source>
        <dbReference type="EMBL" id="KIL49500.1"/>
    </source>
</evidence>
<organism evidence="6 7">
    <name type="scientific">Jeotgalibacillus soli</name>
    <dbReference type="NCBI Taxonomy" id="889306"/>
    <lineage>
        <taxon>Bacteria</taxon>
        <taxon>Bacillati</taxon>
        <taxon>Bacillota</taxon>
        <taxon>Bacilli</taxon>
        <taxon>Bacillales</taxon>
        <taxon>Caryophanaceae</taxon>
        <taxon>Jeotgalibacillus</taxon>
    </lineage>
</organism>
<dbReference type="PANTHER" id="PTHR47053">
    <property type="entry name" value="MUREIN DD-ENDOPEPTIDASE MEPH-RELATED"/>
    <property type="match status" value="1"/>
</dbReference>
<accession>A0A0C2RH85</accession>
<dbReference type="InterPro" id="IPR000064">
    <property type="entry name" value="NLP_P60_dom"/>
</dbReference>
<dbReference type="EMBL" id="JXRP01000009">
    <property type="protein sequence ID" value="KIL49500.1"/>
    <property type="molecule type" value="Genomic_DNA"/>
</dbReference>
<dbReference type="PROSITE" id="PS51935">
    <property type="entry name" value="NLPC_P60"/>
    <property type="match status" value="1"/>
</dbReference>
<sequence length="307" mass="34599">MEMTSGLINVAVAAVWTDAASPREIDAESLKSPVNIPAWLDALTTEQRKALCDDKLVQTQLLYGERVLVLDKKGEWAYVVIPEQASKKDERGYPGWVPLAQITEVQQTELEKREELPIVVVTAKKTTMHDAHRKPILEVSYNTILPLIKEKEDFYEVHTPDGTGFIHKKDASVYSSFAAMQKGSGNDIVQHAERFKDLLYLWGGMSAYGYDCSGFSYNMLKANGYLIPRDATDQAEKGQPIKKEQAAPGDLLFFAYEEGKGALHHVGIYYGDGKMIHSPTPGKKIEIQTIAGTFYEKEWCETRRYWQ</sequence>
<comment type="similarity">
    <text evidence="1">Belongs to the peptidase C40 family.</text>
</comment>
<dbReference type="STRING" id="889306.KP78_09680"/>
<dbReference type="RefSeq" id="WP_041086711.1">
    <property type="nucleotide sequence ID" value="NZ_JXRP01000009.1"/>
</dbReference>
<dbReference type="GO" id="GO:0008234">
    <property type="term" value="F:cysteine-type peptidase activity"/>
    <property type="evidence" value="ECO:0007669"/>
    <property type="project" value="UniProtKB-KW"/>
</dbReference>
<dbReference type="Gene3D" id="2.30.30.40">
    <property type="entry name" value="SH3 Domains"/>
    <property type="match status" value="2"/>
</dbReference>
<dbReference type="InterPro" id="IPR057812">
    <property type="entry name" value="SH3_YKFC_2nd"/>
</dbReference>
<dbReference type="PANTHER" id="PTHR47053:SF3">
    <property type="entry name" value="GAMMA-D-GLUTAMYL-L-LYSINE DIPEPTIDYL-PEPTIDASE"/>
    <property type="match status" value="1"/>
</dbReference>
<keyword evidence="7" id="KW-1185">Reference proteome</keyword>
<dbReference type="OrthoDB" id="9813368at2"/>
<dbReference type="GO" id="GO:0006508">
    <property type="term" value="P:proteolysis"/>
    <property type="evidence" value="ECO:0007669"/>
    <property type="project" value="UniProtKB-KW"/>
</dbReference>
<evidence type="ECO:0000256" key="1">
    <source>
        <dbReference type="ARBA" id="ARBA00007074"/>
    </source>
</evidence>
<evidence type="ECO:0000256" key="3">
    <source>
        <dbReference type="ARBA" id="ARBA00022801"/>
    </source>
</evidence>
<evidence type="ECO:0000313" key="7">
    <source>
        <dbReference type="Proteomes" id="UP000031938"/>
    </source>
</evidence>
<gene>
    <name evidence="6" type="ORF">KP78_09680</name>
</gene>
<keyword evidence="3" id="KW-0378">Hydrolase</keyword>
<dbReference type="Proteomes" id="UP000031938">
    <property type="component" value="Unassembled WGS sequence"/>
</dbReference>
<dbReference type="Pfam" id="PF00877">
    <property type="entry name" value="NLPC_P60"/>
    <property type="match status" value="1"/>
</dbReference>
<dbReference type="Gene3D" id="3.90.1720.10">
    <property type="entry name" value="endopeptidase domain like (from Nostoc punctiforme)"/>
    <property type="match status" value="1"/>
</dbReference>
<dbReference type="InterPro" id="IPR041382">
    <property type="entry name" value="SH3_16"/>
</dbReference>
<evidence type="ECO:0000256" key="4">
    <source>
        <dbReference type="ARBA" id="ARBA00022807"/>
    </source>
</evidence>
<reference evidence="6 7" key="1">
    <citation type="submission" date="2015-01" db="EMBL/GenBank/DDBJ databases">
        <title>Genome sequencing of Jeotgalibacillus soli.</title>
        <authorList>
            <person name="Goh K.M."/>
            <person name="Chan K.-G."/>
            <person name="Yaakop A.S."/>
            <person name="Ee R."/>
            <person name="Gan H.M."/>
            <person name="Chan C.S."/>
        </authorList>
    </citation>
    <scope>NUCLEOTIDE SEQUENCE [LARGE SCALE GENOMIC DNA]</scope>
    <source>
        <strain evidence="6 7">P9</strain>
    </source>
</reference>
<feature type="domain" description="NlpC/P60" evidence="5">
    <location>
        <begin position="182"/>
        <end position="307"/>
    </location>
</feature>
<evidence type="ECO:0000256" key="2">
    <source>
        <dbReference type="ARBA" id="ARBA00022670"/>
    </source>
</evidence>